<name>A0A7C9GRV5_9GAMM</name>
<evidence type="ECO:0000256" key="2">
    <source>
        <dbReference type="ARBA" id="ARBA00022558"/>
    </source>
</evidence>
<dbReference type="AlphaFoldDB" id="A0A7C9GRV5"/>
<reference evidence="8 9" key="1">
    <citation type="journal article" date="2019" name="Nature">
        <title>A new antibiotic selectively kills Gram-negative pathogens.</title>
        <authorList>
            <person name="Imai Y."/>
            <person name="Meyer K.J."/>
            <person name="Iinishi A."/>
            <person name="Favre-Godal Q."/>
            <person name="Green R."/>
            <person name="Manuse S."/>
            <person name="Caboni M."/>
            <person name="Mori M."/>
            <person name="Niles S."/>
            <person name="Ghiglieri M."/>
            <person name="Honrao C."/>
            <person name="Ma X."/>
            <person name="Guo J.J."/>
            <person name="Makriyannis A."/>
            <person name="Linares-Otoya L."/>
            <person name="Boehringer N."/>
            <person name="Wuisan Z.G."/>
            <person name="Kaur H."/>
            <person name="Wu R."/>
            <person name="Mateus A."/>
            <person name="Typas A."/>
            <person name="Savitski M.M."/>
            <person name="Espinoza J.L."/>
            <person name="O'Rourke A."/>
            <person name="Nelson K.E."/>
            <person name="Hiller S."/>
            <person name="Noinaj N."/>
            <person name="Schaeberle T.F."/>
            <person name="D'Onofrio A."/>
            <person name="Lewis K."/>
        </authorList>
    </citation>
    <scope>NUCLEOTIDE SEQUENCE [LARGE SCALE GENOMIC DNA]</scope>
    <source>
        <strain evidence="8 9">HGB 1456</strain>
    </source>
</reference>
<dbReference type="GO" id="GO:0003677">
    <property type="term" value="F:DNA binding"/>
    <property type="evidence" value="ECO:0007669"/>
    <property type="project" value="InterPro"/>
</dbReference>
<dbReference type="Proteomes" id="UP000481739">
    <property type="component" value="Unassembled WGS sequence"/>
</dbReference>
<dbReference type="GO" id="GO:0015074">
    <property type="term" value="P:DNA integration"/>
    <property type="evidence" value="ECO:0007669"/>
    <property type="project" value="UniProtKB-KW"/>
</dbReference>
<dbReference type="InterPro" id="IPR013762">
    <property type="entry name" value="Integrase-like_cat_sf"/>
</dbReference>
<evidence type="ECO:0000256" key="3">
    <source>
        <dbReference type="ARBA" id="ARBA00022908"/>
    </source>
</evidence>
<evidence type="ECO:0000256" key="4">
    <source>
        <dbReference type="ARBA" id="ARBA00023015"/>
    </source>
</evidence>
<dbReference type="Pfam" id="PF00589">
    <property type="entry name" value="Phage_integrase"/>
    <property type="match status" value="1"/>
</dbReference>
<gene>
    <name evidence="8" type="ORF">GEA64_20010</name>
</gene>
<keyword evidence="3" id="KW-0229">DNA integration</keyword>
<accession>A0A7C9GRV5</accession>
<keyword evidence="5" id="KW-0804">Transcription</keyword>
<evidence type="ECO:0000313" key="8">
    <source>
        <dbReference type="EMBL" id="MQL50110.1"/>
    </source>
</evidence>
<dbReference type="SUPFAM" id="SSF56349">
    <property type="entry name" value="DNA breaking-rejoining enzymes"/>
    <property type="match status" value="1"/>
</dbReference>
<proteinExistence type="inferred from homology"/>
<organism evidence="8 9">
    <name type="scientific">Photorhabdus khanii</name>
    <dbReference type="NCBI Taxonomy" id="1004150"/>
    <lineage>
        <taxon>Bacteria</taxon>
        <taxon>Pseudomonadati</taxon>
        <taxon>Pseudomonadota</taxon>
        <taxon>Gammaproteobacteria</taxon>
        <taxon>Enterobacterales</taxon>
        <taxon>Morganellaceae</taxon>
        <taxon>Photorhabdus</taxon>
    </lineage>
</organism>
<comment type="caution">
    <text evidence="8">The sequence shown here is derived from an EMBL/GenBank/DDBJ whole genome shotgun (WGS) entry which is preliminary data.</text>
</comment>
<dbReference type="EMBL" id="WHZZ01000012">
    <property type="protein sequence ID" value="MQL50110.1"/>
    <property type="molecule type" value="Genomic_DNA"/>
</dbReference>
<dbReference type="PANTHER" id="PTHR30349">
    <property type="entry name" value="PHAGE INTEGRASE-RELATED"/>
    <property type="match status" value="1"/>
</dbReference>
<evidence type="ECO:0000259" key="7">
    <source>
        <dbReference type="PROSITE" id="PS51898"/>
    </source>
</evidence>
<dbReference type="RefSeq" id="WP_152963871.1">
    <property type="nucleotide sequence ID" value="NZ_CAWOZU010000003.1"/>
</dbReference>
<dbReference type="NCBIfam" id="NF007370">
    <property type="entry name" value="PRK09870.1"/>
    <property type="match status" value="1"/>
</dbReference>
<dbReference type="InterPro" id="IPR011010">
    <property type="entry name" value="DNA_brk_join_enz"/>
</dbReference>
<comment type="similarity">
    <text evidence="1">Belongs to the 'phage' integrase family.</text>
</comment>
<keyword evidence="6" id="KW-0233">DNA recombination</keyword>
<dbReference type="GO" id="GO:0006310">
    <property type="term" value="P:DNA recombination"/>
    <property type="evidence" value="ECO:0007669"/>
    <property type="project" value="UniProtKB-KW"/>
</dbReference>
<evidence type="ECO:0000256" key="5">
    <source>
        <dbReference type="ARBA" id="ARBA00023163"/>
    </source>
</evidence>
<keyword evidence="2" id="KW-1029">Fimbrium biogenesis</keyword>
<dbReference type="InterPro" id="IPR002104">
    <property type="entry name" value="Integrase_catalytic"/>
</dbReference>
<dbReference type="Gene3D" id="1.10.443.10">
    <property type="entry name" value="Intergrase catalytic core"/>
    <property type="match status" value="1"/>
</dbReference>
<evidence type="ECO:0000256" key="6">
    <source>
        <dbReference type="ARBA" id="ARBA00023172"/>
    </source>
</evidence>
<evidence type="ECO:0000313" key="9">
    <source>
        <dbReference type="Proteomes" id="UP000481739"/>
    </source>
</evidence>
<evidence type="ECO:0000256" key="1">
    <source>
        <dbReference type="ARBA" id="ARBA00008857"/>
    </source>
</evidence>
<dbReference type="PANTHER" id="PTHR30349:SF62">
    <property type="entry name" value="TYPE 1 FIMBRIAE REGULATORY PROTEIN FIMB-RELATED"/>
    <property type="match status" value="1"/>
</dbReference>
<sequence length="238" mass="27464">MGQRKHLTQFEVERILEMAKKSPNSERDYCLVYMSFVHGLRVSEASHLRLSDLDLGGKTLYIQRLKCGFSTNHPLLGYEIHAIKAWLQVRKKLKGAEESNWLFLSRYGKPLTRQRIYQIINQLGQLANISVRSHPHMLRHACGFSLANRGIDTRLIQDYLGHCNIRHTVRYTASNSERFQGIWKSIRNRQPVTHFGKNISGAILEDEILMEKMEVSGIDVDSIQLDIRSTLSQSDRTD</sequence>
<protein>
    <submittedName>
        <fullName evidence="8">Tyrosine-type recombinase/integrase</fullName>
    </submittedName>
</protein>
<keyword evidence="4" id="KW-0805">Transcription regulation</keyword>
<dbReference type="InterPro" id="IPR050090">
    <property type="entry name" value="Tyrosine_recombinase_XerCD"/>
</dbReference>
<feature type="domain" description="Tyr recombinase" evidence="7">
    <location>
        <begin position="2"/>
        <end position="184"/>
    </location>
</feature>
<dbReference type="PROSITE" id="PS51898">
    <property type="entry name" value="TYR_RECOMBINASE"/>
    <property type="match status" value="1"/>
</dbReference>